<feature type="transmembrane region" description="Helical" evidence="3">
    <location>
        <begin position="241"/>
        <end position="266"/>
    </location>
</feature>
<name>A0A225MX62_9BURK</name>
<evidence type="ECO:0000256" key="3">
    <source>
        <dbReference type="SAM" id="Phobius"/>
    </source>
</evidence>
<dbReference type="Pfam" id="PF00990">
    <property type="entry name" value="GGDEF"/>
    <property type="match status" value="1"/>
</dbReference>
<reference evidence="6" key="1">
    <citation type="submission" date="2017-06" db="EMBL/GenBank/DDBJ databases">
        <title>Herbaspirillum phytohormonus sp. nov., isolated from the root nodule of Robinia pseudoacacia in lead-zinc mine.</title>
        <authorList>
            <person name="Fan M."/>
            <person name="Lin Y."/>
        </authorList>
    </citation>
    <scope>NUCLEOTIDE SEQUENCE [LARGE SCALE GENOMIC DNA]</scope>
    <source>
        <strain evidence="6">SC-089</strain>
    </source>
</reference>
<dbReference type="Proteomes" id="UP000214603">
    <property type="component" value="Unassembled WGS sequence"/>
</dbReference>
<comment type="catalytic activity">
    <reaction evidence="2">
        <text>2 GTP = 3',3'-c-di-GMP + 2 diphosphate</text>
        <dbReference type="Rhea" id="RHEA:24898"/>
        <dbReference type="ChEBI" id="CHEBI:33019"/>
        <dbReference type="ChEBI" id="CHEBI:37565"/>
        <dbReference type="ChEBI" id="CHEBI:58805"/>
        <dbReference type="EC" id="2.7.7.65"/>
    </reaction>
</comment>
<feature type="domain" description="GGDEF" evidence="4">
    <location>
        <begin position="380"/>
        <end position="514"/>
    </location>
</feature>
<feature type="transmembrane region" description="Helical" evidence="3">
    <location>
        <begin position="126"/>
        <end position="145"/>
    </location>
</feature>
<keyword evidence="3" id="KW-0472">Membrane</keyword>
<dbReference type="SUPFAM" id="SSF55073">
    <property type="entry name" value="Nucleotide cyclase"/>
    <property type="match status" value="1"/>
</dbReference>
<organism evidence="5 6">
    <name type="scientific">Candidimonas nitroreducens</name>
    <dbReference type="NCBI Taxonomy" id="683354"/>
    <lineage>
        <taxon>Bacteria</taxon>
        <taxon>Pseudomonadati</taxon>
        <taxon>Pseudomonadota</taxon>
        <taxon>Betaproteobacteria</taxon>
        <taxon>Burkholderiales</taxon>
        <taxon>Alcaligenaceae</taxon>
        <taxon>Candidimonas</taxon>
    </lineage>
</organism>
<evidence type="ECO:0000256" key="2">
    <source>
        <dbReference type="ARBA" id="ARBA00034247"/>
    </source>
</evidence>
<keyword evidence="3" id="KW-1133">Transmembrane helix</keyword>
<evidence type="ECO:0000313" key="6">
    <source>
        <dbReference type="Proteomes" id="UP000214603"/>
    </source>
</evidence>
<dbReference type="Gene3D" id="3.30.70.270">
    <property type="match status" value="1"/>
</dbReference>
<dbReference type="EMBL" id="NJIH01000002">
    <property type="protein sequence ID" value="OWT65662.1"/>
    <property type="molecule type" value="Genomic_DNA"/>
</dbReference>
<dbReference type="PANTHER" id="PTHR45138:SF9">
    <property type="entry name" value="DIGUANYLATE CYCLASE DGCM-RELATED"/>
    <property type="match status" value="1"/>
</dbReference>
<feature type="transmembrane region" description="Helical" evidence="3">
    <location>
        <begin position="278"/>
        <end position="306"/>
    </location>
</feature>
<keyword evidence="3" id="KW-0812">Transmembrane</keyword>
<feature type="transmembrane region" description="Helical" evidence="3">
    <location>
        <begin position="103"/>
        <end position="120"/>
    </location>
</feature>
<proteinExistence type="predicted"/>
<feature type="transmembrane region" description="Helical" evidence="3">
    <location>
        <begin position="51"/>
        <end position="72"/>
    </location>
</feature>
<evidence type="ECO:0000313" key="5">
    <source>
        <dbReference type="EMBL" id="OWT65662.1"/>
    </source>
</evidence>
<keyword evidence="6" id="KW-1185">Reference proteome</keyword>
<evidence type="ECO:0000259" key="4">
    <source>
        <dbReference type="PROSITE" id="PS50887"/>
    </source>
</evidence>
<feature type="transmembrane region" description="Helical" evidence="3">
    <location>
        <begin position="166"/>
        <end position="187"/>
    </location>
</feature>
<dbReference type="PANTHER" id="PTHR45138">
    <property type="entry name" value="REGULATORY COMPONENTS OF SENSORY TRANSDUCTION SYSTEM"/>
    <property type="match status" value="1"/>
</dbReference>
<dbReference type="GO" id="GO:1902201">
    <property type="term" value="P:negative regulation of bacterial-type flagellum-dependent cell motility"/>
    <property type="evidence" value="ECO:0007669"/>
    <property type="project" value="TreeGrafter"/>
</dbReference>
<dbReference type="SMART" id="SM00267">
    <property type="entry name" value="GGDEF"/>
    <property type="match status" value="1"/>
</dbReference>
<protein>
    <recommendedName>
        <fullName evidence="1">diguanylate cyclase</fullName>
        <ecNumber evidence="1">2.7.7.65</ecNumber>
    </recommendedName>
</protein>
<evidence type="ECO:0000256" key="1">
    <source>
        <dbReference type="ARBA" id="ARBA00012528"/>
    </source>
</evidence>
<dbReference type="AlphaFoldDB" id="A0A225MX62"/>
<feature type="transmembrane region" description="Helical" evidence="3">
    <location>
        <begin position="318"/>
        <end position="338"/>
    </location>
</feature>
<dbReference type="EC" id="2.7.7.65" evidence="1"/>
<gene>
    <name evidence="5" type="ORF">CEY11_02665</name>
</gene>
<dbReference type="GO" id="GO:0005886">
    <property type="term" value="C:plasma membrane"/>
    <property type="evidence" value="ECO:0007669"/>
    <property type="project" value="TreeGrafter"/>
</dbReference>
<comment type="caution">
    <text evidence="5">The sequence shown here is derived from an EMBL/GenBank/DDBJ whole genome shotgun (WGS) entry which is preliminary data.</text>
</comment>
<sequence length="516" mass="55756">MVADCGLLRLMWACRATGMKNHTKRPDLGTKATKIAPAPQLHRYRGGAMGWLILDILLIASATFLLALLGFATRLPQGLATLWPDCPVLLGGFILYPRLSRPLSWAVVLLVLAATDYFIAQVPALSALAFNAIDVASMFVGYLVFRQVFGMRIDFGQPLSMLQLCLVAVAAAACEGVLVGVFAPVILGRPVTVEPLEWFAVEFLSCVTLLPIVLSAPEFCQRYWGLWGRRLKITWRDAATASVPLALLIASLLVSVLVGGGGAVAFPVIALSYCALRYSVFVTSLLVALFTVWTTHMAVTGMLPALIGPDDTHGLMSLRLAIASIDLAPLIIASTMIAQSRTLAQWRSMADSDSLTGVLNPRGFYREAEALLRALSRDRKRAAVLMMDIDFFKQINDTYGHIAGDRALAVTAALLRQGLREGDACGRLGGEEFAAILAEVSMGEASDIAERIRVSIEACPIPVEEKDPIRLTVSFGVACADPAAAELFPLLHASDRALYQAKRDGRNRVHAWQAPL</sequence>
<dbReference type="PROSITE" id="PS50887">
    <property type="entry name" value="GGDEF"/>
    <property type="match status" value="1"/>
</dbReference>
<dbReference type="InterPro" id="IPR000160">
    <property type="entry name" value="GGDEF_dom"/>
</dbReference>
<dbReference type="NCBIfam" id="TIGR00254">
    <property type="entry name" value="GGDEF"/>
    <property type="match status" value="1"/>
</dbReference>
<dbReference type="InterPro" id="IPR043128">
    <property type="entry name" value="Rev_trsase/Diguanyl_cyclase"/>
</dbReference>
<dbReference type="CDD" id="cd01949">
    <property type="entry name" value="GGDEF"/>
    <property type="match status" value="1"/>
</dbReference>
<dbReference type="InterPro" id="IPR029787">
    <property type="entry name" value="Nucleotide_cyclase"/>
</dbReference>
<dbReference type="InterPro" id="IPR050469">
    <property type="entry name" value="Diguanylate_Cyclase"/>
</dbReference>
<dbReference type="GO" id="GO:0052621">
    <property type="term" value="F:diguanylate cyclase activity"/>
    <property type="evidence" value="ECO:0007669"/>
    <property type="project" value="UniProtKB-EC"/>
</dbReference>
<accession>A0A225MX62</accession>
<dbReference type="GO" id="GO:0043709">
    <property type="term" value="P:cell adhesion involved in single-species biofilm formation"/>
    <property type="evidence" value="ECO:0007669"/>
    <property type="project" value="TreeGrafter"/>
</dbReference>
<dbReference type="FunFam" id="3.30.70.270:FF:000001">
    <property type="entry name" value="Diguanylate cyclase domain protein"/>
    <property type="match status" value="1"/>
</dbReference>
<feature type="transmembrane region" description="Helical" evidence="3">
    <location>
        <begin position="199"/>
        <end position="220"/>
    </location>
</feature>